<comment type="caution">
    <text evidence="3">The sequence shown here is derived from an EMBL/GenBank/DDBJ whole genome shotgun (WGS) entry which is preliminary data.</text>
</comment>
<reference evidence="3 4" key="1">
    <citation type="submission" date="2024-03" db="EMBL/GenBank/DDBJ databases">
        <title>Bacilli Hybrid Assemblies.</title>
        <authorList>
            <person name="Kovac J."/>
        </authorList>
    </citation>
    <scope>NUCLEOTIDE SEQUENCE [LARGE SCALE GENOMIC DNA]</scope>
    <source>
        <strain evidence="3 4">FSL R7-0666</strain>
    </source>
</reference>
<dbReference type="PANTHER" id="PTHR12126:SF11">
    <property type="entry name" value="NADH DEHYDROGENASE [UBIQUINONE] 1 ALPHA SUBCOMPLEX SUBUNIT 9, MITOCHONDRIAL"/>
    <property type="match status" value="1"/>
</dbReference>
<sequence>MDNQTTNEKRPVIALTGASGYIGNNLLKKLGKQADIIALSRNGDKYEDSENVTWRSADLFSLKDAEKALEGADYAVYLVHSMMPSAKLTQAKFEDMDLILADNFAQAAKKNGVKQIIYLSGIIPPDADELSRHLRSRLEVEKVLSSYGVPVTTVRAGLIVGPKGSSFPIVKKLVKRLPMMALPKWTRQKTHPIALQDVLHALKGSIGNKKLSGESIDVGGPEIMTYKEMMIDTAEVMGKKRKLLNVPFMTVKLSRLWVSVTTGTPREMVYPLIESLIHPMVANPENMDKDLSYGKISFKEAAKSALEQEEQEKKEKEEQQQKQEKDSSNSSSSSKPVISDVRSVQRVLLPEGKTASWAASRYIDWLEEFGRPLIRTSVDQDRNAKIYMLGKEPLLSLTYSHDRSNESRALFYISGGTFAKREETPGRGRLEFRQIPNSQECIIAIHEYKPSLPWFIYTFTQAKFHLWVMYFFKRHLLKQIKQENQHPKLIIEME</sequence>
<dbReference type="PANTHER" id="PTHR12126">
    <property type="entry name" value="NADH-UBIQUINONE OXIDOREDUCTASE 39 KDA SUBUNIT-RELATED"/>
    <property type="match status" value="1"/>
</dbReference>
<dbReference type="InterPro" id="IPR016040">
    <property type="entry name" value="NAD(P)-bd_dom"/>
</dbReference>
<evidence type="ECO:0000313" key="3">
    <source>
        <dbReference type="EMBL" id="MEN0642082.1"/>
    </source>
</evidence>
<dbReference type="InterPro" id="IPR036291">
    <property type="entry name" value="NAD(P)-bd_dom_sf"/>
</dbReference>
<accession>A0ABU9VDV0</accession>
<evidence type="ECO:0000259" key="2">
    <source>
        <dbReference type="Pfam" id="PF13460"/>
    </source>
</evidence>
<evidence type="ECO:0000256" key="1">
    <source>
        <dbReference type="SAM" id="MobiDB-lite"/>
    </source>
</evidence>
<organism evidence="3 4">
    <name type="scientific">Alkalicoccobacillus gibsonii</name>
    <dbReference type="NCBI Taxonomy" id="79881"/>
    <lineage>
        <taxon>Bacteria</taxon>
        <taxon>Bacillati</taxon>
        <taxon>Bacillota</taxon>
        <taxon>Bacilli</taxon>
        <taxon>Bacillales</taxon>
        <taxon>Bacillaceae</taxon>
        <taxon>Alkalicoccobacillus</taxon>
    </lineage>
</organism>
<feature type="domain" description="NAD(P)-binding" evidence="2">
    <location>
        <begin position="17"/>
        <end position="159"/>
    </location>
</feature>
<dbReference type="InterPro" id="IPR051207">
    <property type="entry name" value="ComplexI_NDUFA9_subunit"/>
</dbReference>
<dbReference type="Gene3D" id="3.40.50.720">
    <property type="entry name" value="NAD(P)-binding Rossmann-like Domain"/>
    <property type="match status" value="1"/>
</dbReference>
<dbReference type="SUPFAM" id="SSF51735">
    <property type="entry name" value="NAD(P)-binding Rossmann-fold domains"/>
    <property type="match status" value="1"/>
</dbReference>
<feature type="compositionally biased region" description="Basic and acidic residues" evidence="1">
    <location>
        <begin position="311"/>
        <end position="327"/>
    </location>
</feature>
<feature type="region of interest" description="Disordered" evidence="1">
    <location>
        <begin position="304"/>
        <end position="338"/>
    </location>
</feature>
<keyword evidence="4" id="KW-1185">Reference proteome</keyword>
<dbReference type="RefSeq" id="WP_343129240.1">
    <property type="nucleotide sequence ID" value="NZ_JBCITK010000001.1"/>
</dbReference>
<dbReference type="Proteomes" id="UP001418796">
    <property type="component" value="Unassembled WGS sequence"/>
</dbReference>
<evidence type="ECO:0000313" key="4">
    <source>
        <dbReference type="Proteomes" id="UP001418796"/>
    </source>
</evidence>
<gene>
    <name evidence="3" type="ORF">MKY91_02750</name>
</gene>
<dbReference type="Pfam" id="PF13460">
    <property type="entry name" value="NAD_binding_10"/>
    <property type="match status" value="1"/>
</dbReference>
<protein>
    <submittedName>
        <fullName evidence="3">NAD(P)H-binding protein</fullName>
    </submittedName>
</protein>
<dbReference type="EMBL" id="JBCITK010000001">
    <property type="protein sequence ID" value="MEN0642082.1"/>
    <property type="molecule type" value="Genomic_DNA"/>
</dbReference>
<proteinExistence type="predicted"/>
<name>A0ABU9VDV0_9BACI</name>